<comment type="subcellular location">
    <subcellularLocation>
        <location evidence="4">Cytoplasm</location>
    </subcellularLocation>
</comment>
<dbReference type="PRINTS" id="PR00773">
    <property type="entry name" value="GRPEPROTEIN"/>
</dbReference>
<evidence type="ECO:0000313" key="7">
    <source>
        <dbReference type="Proteomes" id="UP000006811"/>
    </source>
</evidence>
<dbReference type="AlphaFoldDB" id="F7WZ94"/>
<dbReference type="Pfam" id="PF01025">
    <property type="entry name" value="GrpE"/>
    <property type="match status" value="1"/>
</dbReference>
<evidence type="ECO:0000256" key="4">
    <source>
        <dbReference type="HAMAP-Rule" id="MF_01151"/>
    </source>
</evidence>
<dbReference type="eggNOG" id="COG0576">
    <property type="taxonomic scope" value="Bacteria"/>
</dbReference>
<comment type="function">
    <text evidence="4">Participates actively in the response to hyperosmotic and heat shock by preventing the aggregation of stress-denatured proteins, in association with DnaK and GrpE. It is the nucleotide exchange factor for DnaK and may function as a thermosensor. Unfolded proteins bind initially to DnaJ; upon interaction with the DnaJ-bound protein, DnaK hydrolyzes its bound ATP, resulting in the formation of a stable complex. GrpE releases ADP from DnaK; ATP binding to DnaK triggers the release of the substrate protein, thus completing the reaction cycle. Several rounds of ATP-dependent interactions between DnaJ, DnaK and GrpE are required for fully efficient folding.</text>
</comment>
<feature type="coiled-coil region" evidence="5">
    <location>
        <begin position="17"/>
        <end position="83"/>
    </location>
</feature>
<accession>F7WZ94</accession>
<evidence type="ECO:0000256" key="2">
    <source>
        <dbReference type="ARBA" id="ARBA00023016"/>
    </source>
</evidence>
<keyword evidence="5" id="KW-0175">Coiled coil</keyword>
<dbReference type="InterPro" id="IPR013805">
    <property type="entry name" value="GrpE_CC"/>
</dbReference>
<evidence type="ECO:0000256" key="3">
    <source>
        <dbReference type="ARBA" id="ARBA00023186"/>
    </source>
</evidence>
<dbReference type="STRING" id="261317.BCTU_163"/>
<dbReference type="PROSITE" id="PS01071">
    <property type="entry name" value="GRPE"/>
    <property type="match status" value="1"/>
</dbReference>
<keyword evidence="7" id="KW-1185">Reference proteome</keyword>
<dbReference type="SUPFAM" id="SSF58014">
    <property type="entry name" value="Coiled-coil domain of nucleotide exchange factor GrpE"/>
    <property type="match status" value="1"/>
</dbReference>
<dbReference type="SUPFAM" id="SSF51064">
    <property type="entry name" value="Head domain of nucleotide exchange factor GrpE"/>
    <property type="match status" value="1"/>
</dbReference>
<dbReference type="GO" id="GO:0005737">
    <property type="term" value="C:cytoplasm"/>
    <property type="evidence" value="ECO:0007669"/>
    <property type="project" value="UniProtKB-SubCell"/>
</dbReference>
<dbReference type="GO" id="GO:0051087">
    <property type="term" value="F:protein-folding chaperone binding"/>
    <property type="evidence" value="ECO:0007669"/>
    <property type="project" value="InterPro"/>
</dbReference>
<dbReference type="Gene3D" id="2.30.22.10">
    <property type="entry name" value="Head domain of nucleotide exchange factor GrpE"/>
    <property type="match status" value="1"/>
</dbReference>
<dbReference type="GO" id="GO:0000774">
    <property type="term" value="F:adenyl-nucleotide exchange factor activity"/>
    <property type="evidence" value="ECO:0007669"/>
    <property type="project" value="InterPro"/>
</dbReference>
<sequence>MLNDNNENNISSNSSTIQEINSENNKIENELVRQDSIEIKIKNLYISLLKKYETLVTEQLKNNEQYKEEILHVSKNLEKKIKNIYNFFLDKHFIAILPILDNIESSLDVLKNTKDNKIFIEILIKLKELHQLFLTLFIDFGITIINKINIPFNPSIHQAMSIDFSGKYLNNYVSNIIQKGYLLNNRLLRPALVSVAQSKI</sequence>
<dbReference type="InterPro" id="IPR009012">
    <property type="entry name" value="GrpE_head"/>
</dbReference>
<evidence type="ECO:0000256" key="5">
    <source>
        <dbReference type="SAM" id="Coils"/>
    </source>
</evidence>
<dbReference type="HOGENOM" id="CLU_057217_6_0_6"/>
<keyword evidence="4" id="KW-0963">Cytoplasm</keyword>
<dbReference type="HAMAP" id="MF_01151">
    <property type="entry name" value="GrpE"/>
    <property type="match status" value="1"/>
</dbReference>
<organism evidence="6 7">
    <name type="scientific">Buchnera aphidicola</name>
    <name type="common">Cinara tujafilina</name>
    <dbReference type="NCBI Taxonomy" id="261317"/>
    <lineage>
        <taxon>Bacteria</taxon>
        <taxon>Pseudomonadati</taxon>
        <taxon>Pseudomonadota</taxon>
        <taxon>Gammaproteobacteria</taxon>
        <taxon>Enterobacterales</taxon>
        <taxon>Erwiniaceae</taxon>
        <taxon>Buchnera</taxon>
    </lineage>
</organism>
<comment type="subunit">
    <text evidence="4">Homodimer.</text>
</comment>
<dbReference type="KEGG" id="baj:BCTU_163"/>
<protein>
    <recommendedName>
        <fullName evidence="4">Protein GrpE</fullName>
    </recommendedName>
    <alternativeName>
        <fullName evidence="4">HSP-70 cofactor</fullName>
    </alternativeName>
</protein>
<dbReference type="EMBL" id="CP001817">
    <property type="protein sequence ID" value="AEH39748.1"/>
    <property type="molecule type" value="Genomic_DNA"/>
</dbReference>
<comment type="similarity">
    <text evidence="1 4">Belongs to the GrpE family.</text>
</comment>
<reference evidence="6 7" key="1">
    <citation type="journal article" date="2011" name="Appl. Environ. Microbiol.">
        <title>The genome of Buchnera aphidicola from the aphid Cinara tujafilina provides new clues about the evolutionary history of metabolic losses in bacterial endosymbionts.</title>
        <authorList>
            <person name="Lamelas A."/>
            <person name="Gosalbes M.J."/>
            <person name="Moya A."/>
            <person name="Latorre A."/>
        </authorList>
    </citation>
    <scope>NUCLEOTIDE SEQUENCE [LARGE SCALE GENOMIC DNA]</scope>
    <source>
        <strain evidence="7">Cinara tujafilina</strain>
    </source>
</reference>
<dbReference type="GO" id="GO:0006457">
    <property type="term" value="P:protein folding"/>
    <property type="evidence" value="ECO:0007669"/>
    <property type="project" value="InterPro"/>
</dbReference>
<evidence type="ECO:0000256" key="1">
    <source>
        <dbReference type="ARBA" id="ARBA00009054"/>
    </source>
</evidence>
<proteinExistence type="inferred from homology"/>
<gene>
    <name evidence="6" type="primary">grpE1</name>
    <name evidence="4" type="synonym">grpE</name>
    <name evidence="6" type="ORF">BCTU_163</name>
</gene>
<keyword evidence="3 4" id="KW-0143">Chaperone</keyword>
<dbReference type="GO" id="GO:0042803">
    <property type="term" value="F:protein homodimerization activity"/>
    <property type="evidence" value="ECO:0007669"/>
    <property type="project" value="InterPro"/>
</dbReference>
<evidence type="ECO:0000313" key="6">
    <source>
        <dbReference type="EMBL" id="AEH39748.1"/>
    </source>
</evidence>
<dbReference type="Proteomes" id="UP000006811">
    <property type="component" value="Chromosome"/>
</dbReference>
<dbReference type="OrthoDB" id="9789811at2"/>
<name>F7WZ94_9GAMM</name>
<keyword evidence="2 4" id="KW-0346">Stress response</keyword>
<dbReference type="InterPro" id="IPR000740">
    <property type="entry name" value="GrpE"/>
</dbReference>